<sequence length="83" mass="9856">MRHNRKYRPSAFRTYEEWAIRARERRTAVTVSEFRAPVIKDRLTLWFYCVKQAARRHEIGGEPRKTKSPAGMRASMRRGIAMC</sequence>
<proteinExistence type="predicted"/>
<reference evidence="7" key="7">
    <citation type="submission" date="2020-05" db="EMBL/GenBank/DDBJ databases">
        <title>Complete genome sequence of Bradyrhizobium diazoefficiens XF6 isolated from soybean nodule.</title>
        <authorList>
            <person name="Noda R."/>
            <person name="Kakizaki K."/>
            <person name="Minamisawa K."/>
        </authorList>
    </citation>
    <scope>NUCLEOTIDE SEQUENCE</scope>
    <source>
        <strain evidence="7">XF6</strain>
    </source>
</reference>
<reference evidence="10" key="2">
    <citation type="submission" date="2020-05" db="EMBL/GenBank/DDBJ databases">
        <title>Complete genome sequence of Bradyrhizobium diazoefficiens XF10 isolated from soybean nodule.</title>
        <authorList>
            <person name="Noda R."/>
            <person name="Kakizaki K."/>
            <person name="Minamisawa K."/>
        </authorList>
    </citation>
    <scope>NUCLEOTIDE SEQUENCE</scope>
    <source>
        <strain evidence="10">XF10</strain>
    </source>
</reference>
<evidence type="ECO:0000313" key="10">
    <source>
        <dbReference type="EMBL" id="BCE91713.1"/>
    </source>
</evidence>
<evidence type="ECO:0000313" key="7">
    <source>
        <dbReference type="EMBL" id="BCE65731.1"/>
    </source>
</evidence>
<dbReference type="EMBL" id="AP023096">
    <property type="protein sequence ID" value="BCE65731.1"/>
    <property type="molecule type" value="Genomic_DNA"/>
</dbReference>
<dbReference type="EMBL" id="AP023094">
    <property type="protein sequence ID" value="BCE48197.1"/>
    <property type="molecule type" value="Genomic_DNA"/>
</dbReference>
<evidence type="ECO:0000313" key="5">
    <source>
        <dbReference type="EMBL" id="BCE48197.1"/>
    </source>
</evidence>
<dbReference type="EMBL" id="AP023099">
    <property type="protein sequence ID" value="BCE91713.1"/>
    <property type="molecule type" value="Genomic_DNA"/>
</dbReference>
<reference evidence="8" key="8">
    <citation type="submission" date="2020-05" db="EMBL/GenBank/DDBJ databases">
        <title>Complete genome sequence of Bradyrhizobium diazoefficiens XF8 isolated from soybean nodule.</title>
        <authorList>
            <person name="Noda R."/>
            <person name="Kakizaki K."/>
            <person name="Minamisawa K."/>
        </authorList>
    </citation>
    <scope>NUCLEOTIDE SEQUENCE</scope>
    <source>
        <strain evidence="8">XF8</strain>
    </source>
</reference>
<evidence type="ECO:0000313" key="4">
    <source>
        <dbReference type="EMBL" id="BCE39472.1"/>
    </source>
</evidence>
<dbReference type="EMBL" id="AP023093">
    <property type="protein sequence ID" value="BCE39472.1"/>
    <property type="molecule type" value="Genomic_DNA"/>
</dbReference>
<organism evidence="2">
    <name type="scientific">Bradyrhizobium diazoefficiens</name>
    <dbReference type="NCBI Taxonomy" id="1355477"/>
    <lineage>
        <taxon>Bacteria</taxon>
        <taxon>Pseudomonadati</taxon>
        <taxon>Pseudomonadota</taxon>
        <taxon>Alphaproteobacteria</taxon>
        <taxon>Hyphomicrobiales</taxon>
        <taxon>Nitrobacteraceae</taxon>
        <taxon>Bradyrhizobium</taxon>
    </lineage>
</organism>
<dbReference type="EMBL" id="AP023092">
    <property type="protein sequence ID" value="BCE30744.1"/>
    <property type="molecule type" value="Genomic_DNA"/>
</dbReference>
<reference evidence="4" key="4">
    <citation type="submission" date="2020-05" db="EMBL/GenBank/DDBJ databases">
        <title>Complete genome sequence of Bradyrhizobium diazoefficiens XF3 isolated from soybean nodule.</title>
        <authorList>
            <person name="Noda R."/>
            <person name="Kakizaki K."/>
            <person name="Minamisawa K."/>
        </authorList>
    </citation>
    <scope>NUCLEOTIDE SEQUENCE</scope>
    <source>
        <strain evidence="4">XF3</strain>
    </source>
</reference>
<dbReference type="EMBL" id="AP023091">
    <property type="protein sequence ID" value="BCE21932.1"/>
    <property type="molecule type" value="Genomic_DNA"/>
</dbReference>
<evidence type="ECO:0000313" key="9">
    <source>
        <dbReference type="EMBL" id="BCE84584.1"/>
    </source>
</evidence>
<accession>A0A809X2E8</accession>
<evidence type="ECO:0000256" key="1">
    <source>
        <dbReference type="SAM" id="MobiDB-lite"/>
    </source>
</evidence>
<reference evidence="2" key="1">
    <citation type="submission" date="2020-05" db="EMBL/GenBank/DDBJ databases">
        <title>Complete genome sequence of Bradyrhizobium diazoefficiens XF1 isolated from soybean nodule.</title>
        <authorList>
            <person name="Noda R."/>
            <person name="Kakizaki K."/>
            <person name="Minamisawa K."/>
        </authorList>
    </citation>
    <scope>NUCLEOTIDE SEQUENCE</scope>
    <source>
        <strain evidence="2">XF1</strain>
    </source>
</reference>
<dbReference type="EMBL" id="AP023097">
    <property type="protein sequence ID" value="BCE74994.1"/>
    <property type="molecule type" value="Genomic_DNA"/>
</dbReference>
<reference evidence="3" key="3">
    <citation type="submission" date="2020-05" db="EMBL/GenBank/DDBJ databases">
        <title>Complete genome sequence of Bradyrhizobium diazoefficiens XF2 isolated from soybean nodule.</title>
        <authorList>
            <person name="Noda R."/>
            <person name="Kakizaki K."/>
            <person name="Minamisawa K."/>
        </authorList>
    </citation>
    <scope>NUCLEOTIDE SEQUENCE</scope>
    <source>
        <strain evidence="3">XF2</strain>
    </source>
</reference>
<dbReference type="EMBL" id="AP023095">
    <property type="protein sequence ID" value="BCE57058.1"/>
    <property type="molecule type" value="Genomic_DNA"/>
</dbReference>
<reference evidence="9" key="9">
    <citation type="submission" date="2020-05" db="EMBL/GenBank/DDBJ databases">
        <title>Complete genome sequence of Bradyrhizobium diazoefficiens XF9 isolated from soybean nodule.</title>
        <authorList>
            <person name="Noda R."/>
            <person name="Kakizaki K."/>
            <person name="Minamisawa K."/>
        </authorList>
    </citation>
    <scope>NUCLEOTIDE SEQUENCE</scope>
    <source>
        <strain evidence="9">XF9</strain>
    </source>
</reference>
<evidence type="ECO:0000313" key="3">
    <source>
        <dbReference type="EMBL" id="BCE30744.1"/>
    </source>
</evidence>
<dbReference type="EMBL" id="AP023098">
    <property type="protein sequence ID" value="BCE84584.1"/>
    <property type="molecule type" value="Genomic_DNA"/>
</dbReference>
<feature type="region of interest" description="Disordered" evidence="1">
    <location>
        <begin position="59"/>
        <end position="83"/>
    </location>
</feature>
<evidence type="ECO:0000313" key="6">
    <source>
        <dbReference type="EMBL" id="BCE57058.1"/>
    </source>
</evidence>
<reference evidence="5" key="5">
    <citation type="submission" date="2020-05" db="EMBL/GenBank/DDBJ databases">
        <title>Complete genome sequence of Bradyrhizobium diazoefficiens XF4 isolated from soybean nodule.</title>
        <authorList>
            <person name="Noda R."/>
            <person name="Kakizaki K."/>
            <person name="Minamisawa K."/>
        </authorList>
    </citation>
    <scope>NUCLEOTIDE SEQUENCE</scope>
    <source>
        <strain evidence="5">XF4</strain>
    </source>
</reference>
<gene>
    <name evidence="10" type="ORF">XF10B_45110</name>
    <name evidence="2" type="ORF">XF1B_46130</name>
    <name evidence="3" type="ORF">XF2B_45130</name>
    <name evidence="4" type="ORF">XF3B_45030</name>
    <name evidence="5" type="ORF">XF4B_45460</name>
    <name evidence="6" type="ORF">XF5B_45700</name>
    <name evidence="7" type="ORF">XF6B_45300</name>
    <name evidence="8" type="ORF">XF8B_51050</name>
    <name evidence="9" type="ORF">XF9B_60050</name>
</gene>
<reference evidence="6" key="6">
    <citation type="submission" date="2020-05" db="EMBL/GenBank/DDBJ databases">
        <title>Complete genome sequence of Bradyrhizobium diazoefficiens XF5 isolated from soybean nodule.</title>
        <authorList>
            <person name="Noda R."/>
            <person name="Kakizaki K."/>
            <person name="Minamisawa K."/>
        </authorList>
    </citation>
    <scope>NUCLEOTIDE SEQUENCE</scope>
    <source>
        <strain evidence="6">XF5</strain>
    </source>
</reference>
<protein>
    <submittedName>
        <fullName evidence="2">Uncharacterized protein</fullName>
    </submittedName>
</protein>
<evidence type="ECO:0000313" key="2">
    <source>
        <dbReference type="EMBL" id="BCE21932.1"/>
    </source>
</evidence>
<name>A0A809X2E8_9BRAD</name>
<dbReference type="AlphaFoldDB" id="A0A809X2E8"/>
<evidence type="ECO:0000313" key="8">
    <source>
        <dbReference type="EMBL" id="BCE74994.1"/>
    </source>
</evidence>